<dbReference type="GO" id="GO:0071038">
    <property type="term" value="P:TRAMP-dependent tRNA surveillance pathway"/>
    <property type="evidence" value="ECO:0007669"/>
    <property type="project" value="TreeGrafter"/>
</dbReference>
<keyword evidence="8" id="KW-0539">Nucleus</keyword>
<evidence type="ECO:0000259" key="10">
    <source>
        <dbReference type="Pfam" id="PF15985"/>
    </source>
</evidence>
<dbReference type="InterPro" id="IPR004088">
    <property type="entry name" value="KH_dom_type_1"/>
</dbReference>
<dbReference type="InterPro" id="IPR026699">
    <property type="entry name" value="Exosome_RNA_bind1/RRP40/RRP4"/>
</dbReference>
<evidence type="ECO:0000256" key="6">
    <source>
        <dbReference type="ARBA" id="ARBA00022835"/>
    </source>
</evidence>
<dbReference type="FunCoup" id="A0A163MBV3">
    <property type="interactions" value="463"/>
</dbReference>
<dbReference type="GO" id="GO:0003723">
    <property type="term" value="F:RNA binding"/>
    <property type="evidence" value="ECO:0007669"/>
    <property type="project" value="UniProtKB-KW"/>
</dbReference>
<dbReference type="Proteomes" id="UP000078561">
    <property type="component" value="Unassembled WGS sequence"/>
</dbReference>
<keyword evidence="6" id="KW-0271">Exosome</keyword>
<sequence length="237" mass="25928">MPATDQAPAAELKVVIPGDVIPIDQNEDHDESSPIILGPGLRQDGDQIVANKAGILRNNGNRWWIESNQKRYIAATGESVLGTVLARLGEYYRVDIGAARPAILPHLAFEGATKRNKPNLTPKALVYCRVSMANPDMEPELECVNPTTSRADGFGELKGGFVFKCSLGLCRRLLNPTTPILTLLGEHIPFELAVGMNGRVWVNTNSCRETILISNAIQNSEYLSEKECESMVQSLLD</sequence>
<dbReference type="GO" id="GO:0000176">
    <property type="term" value="C:nuclear exosome (RNase complex)"/>
    <property type="evidence" value="ECO:0007669"/>
    <property type="project" value="TreeGrafter"/>
</dbReference>
<dbReference type="PANTHER" id="PTHR21321:SF1">
    <property type="entry name" value="EXOSOME COMPLEX COMPONENT RRP40"/>
    <property type="match status" value="1"/>
</dbReference>
<dbReference type="Pfam" id="PF18311">
    <property type="entry name" value="Rrp40_N"/>
    <property type="match status" value="1"/>
</dbReference>
<keyword evidence="4" id="KW-0963">Cytoplasm</keyword>
<dbReference type="PANTHER" id="PTHR21321">
    <property type="entry name" value="PNAS-3 RELATED"/>
    <property type="match status" value="1"/>
</dbReference>
<dbReference type="CDD" id="cd05790">
    <property type="entry name" value="S1_Rrp40"/>
    <property type="match status" value="1"/>
</dbReference>
<evidence type="ECO:0000256" key="1">
    <source>
        <dbReference type="ARBA" id="ARBA00004496"/>
    </source>
</evidence>
<evidence type="ECO:0000256" key="4">
    <source>
        <dbReference type="ARBA" id="ARBA00022490"/>
    </source>
</evidence>
<dbReference type="EMBL" id="LT554074">
    <property type="protein sequence ID" value="SAM03289.1"/>
    <property type="molecule type" value="Genomic_DNA"/>
</dbReference>
<evidence type="ECO:0000259" key="11">
    <source>
        <dbReference type="Pfam" id="PF18311"/>
    </source>
</evidence>
<evidence type="ECO:0000313" key="13">
    <source>
        <dbReference type="Proteomes" id="UP000078561"/>
    </source>
</evidence>
<dbReference type="OMA" id="SYMAFPN"/>
<dbReference type="SUPFAM" id="SSF50249">
    <property type="entry name" value="Nucleic acid-binding proteins"/>
    <property type="match status" value="1"/>
</dbReference>
<dbReference type="AlphaFoldDB" id="A0A163MBV3"/>
<dbReference type="InterPro" id="IPR049469">
    <property type="entry name" value="RRP40_KH-I"/>
</dbReference>
<evidence type="ECO:0000256" key="3">
    <source>
        <dbReference type="ARBA" id="ARBA00007841"/>
    </source>
</evidence>
<dbReference type="SUPFAM" id="SSF110324">
    <property type="entry name" value="Ribosomal L27 protein-like"/>
    <property type="match status" value="1"/>
</dbReference>
<dbReference type="InterPro" id="IPR041054">
    <property type="entry name" value="Rrp40_N_euk"/>
</dbReference>
<dbReference type="InterPro" id="IPR036612">
    <property type="entry name" value="KH_dom_type_1_sf"/>
</dbReference>
<evidence type="ECO:0000313" key="12">
    <source>
        <dbReference type="EMBL" id="SAM03289.1"/>
    </source>
</evidence>
<dbReference type="CDD" id="cd22526">
    <property type="entry name" value="KH-I_Rrp40"/>
    <property type="match status" value="1"/>
</dbReference>
<dbReference type="GO" id="GO:0010468">
    <property type="term" value="P:regulation of gene expression"/>
    <property type="evidence" value="ECO:0007669"/>
    <property type="project" value="UniProtKB-ARBA"/>
</dbReference>
<protein>
    <recommendedName>
        <fullName evidence="9">Ribosomal RNA-processing protein 40</fullName>
    </recommendedName>
</protein>
<evidence type="ECO:0000256" key="5">
    <source>
        <dbReference type="ARBA" id="ARBA00022552"/>
    </source>
</evidence>
<accession>A0A163MBV3</accession>
<dbReference type="Gene3D" id="3.30.1370.10">
    <property type="entry name" value="K Homology domain, type 1"/>
    <property type="match status" value="1"/>
</dbReference>
<feature type="domain" description="Exosome complex exonuclease Rrp40 N-terminal" evidence="11">
    <location>
        <begin position="35"/>
        <end position="71"/>
    </location>
</feature>
<dbReference type="GO" id="GO:0000467">
    <property type="term" value="P:exonucleolytic trimming to generate mature 3'-end of 5.8S rRNA from tricistronic rRNA transcript (SSU-rRNA, 5.8S rRNA, LSU-rRNA)"/>
    <property type="evidence" value="ECO:0007669"/>
    <property type="project" value="TreeGrafter"/>
</dbReference>
<dbReference type="Gene3D" id="2.40.50.100">
    <property type="match status" value="1"/>
</dbReference>
<keyword evidence="7" id="KW-0694">RNA-binding</keyword>
<dbReference type="Pfam" id="PF21262">
    <property type="entry name" value="RRP40_S1"/>
    <property type="match status" value="1"/>
</dbReference>
<comment type="subcellular location">
    <subcellularLocation>
        <location evidence="1">Cytoplasm</location>
    </subcellularLocation>
    <subcellularLocation>
        <location evidence="2">Nucleus</location>
        <location evidence="2">Nucleolus</location>
    </subcellularLocation>
</comment>
<keyword evidence="13" id="KW-1185">Reference proteome</keyword>
<dbReference type="GO" id="GO:0071051">
    <property type="term" value="P:poly(A)-dependent snoRNA 3'-end processing"/>
    <property type="evidence" value="ECO:0007669"/>
    <property type="project" value="TreeGrafter"/>
</dbReference>
<evidence type="ECO:0000256" key="9">
    <source>
        <dbReference type="ARBA" id="ARBA00030615"/>
    </source>
</evidence>
<dbReference type="GO" id="GO:0071035">
    <property type="term" value="P:nuclear polyadenylation-dependent rRNA catabolic process"/>
    <property type="evidence" value="ECO:0007669"/>
    <property type="project" value="TreeGrafter"/>
</dbReference>
<feature type="domain" description="K Homology" evidence="10">
    <location>
        <begin position="160"/>
        <end position="205"/>
    </location>
</feature>
<reference evidence="12" key="1">
    <citation type="submission" date="2016-04" db="EMBL/GenBank/DDBJ databases">
        <authorList>
            <person name="Evans L.H."/>
            <person name="Alamgir A."/>
            <person name="Owens N."/>
            <person name="Weber N.D."/>
            <person name="Virtaneva K."/>
            <person name="Barbian K."/>
            <person name="Babar A."/>
            <person name="Rosenke K."/>
        </authorList>
    </citation>
    <scope>NUCLEOTIDE SEQUENCE [LARGE SCALE GENOMIC DNA]</scope>
    <source>
        <strain evidence="12">CBS 101.48</strain>
    </source>
</reference>
<dbReference type="GO" id="GO:0000177">
    <property type="term" value="C:cytoplasmic exosome (RNase complex)"/>
    <property type="evidence" value="ECO:0007669"/>
    <property type="project" value="TreeGrafter"/>
</dbReference>
<dbReference type="InParanoid" id="A0A163MBV3"/>
<dbReference type="SUPFAM" id="SSF54791">
    <property type="entry name" value="Eukaryotic type KH-domain (KH-domain type I)"/>
    <property type="match status" value="1"/>
</dbReference>
<dbReference type="FunFam" id="2.40.50.140:FF:000112">
    <property type="entry name" value="Exosome complex component RRP40"/>
    <property type="match status" value="1"/>
</dbReference>
<dbReference type="OrthoDB" id="340500at2759"/>
<dbReference type="GO" id="GO:0071034">
    <property type="term" value="P:CUT catabolic process"/>
    <property type="evidence" value="ECO:0007669"/>
    <property type="project" value="TreeGrafter"/>
</dbReference>
<proteinExistence type="inferred from homology"/>
<dbReference type="Pfam" id="PF15985">
    <property type="entry name" value="KH_6"/>
    <property type="match status" value="1"/>
</dbReference>
<dbReference type="InterPro" id="IPR037319">
    <property type="entry name" value="Rrp40_S1"/>
</dbReference>
<evidence type="ECO:0000256" key="7">
    <source>
        <dbReference type="ARBA" id="ARBA00022884"/>
    </source>
</evidence>
<dbReference type="STRING" id="4829.A0A163MBV3"/>
<organism evidence="12">
    <name type="scientific">Absidia glauca</name>
    <name type="common">Pin mould</name>
    <dbReference type="NCBI Taxonomy" id="4829"/>
    <lineage>
        <taxon>Eukaryota</taxon>
        <taxon>Fungi</taxon>
        <taxon>Fungi incertae sedis</taxon>
        <taxon>Mucoromycota</taxon>
        <taxon>Mucoromycotina</taxon>
        <taxon>Mucoromycetes</taxon>
        <taxon>Mucorales</taxon>
        <taxon>Cunninghamellaceae</taxon>
        <taxon>Absidia</taxon>
    </lineage>
</organism>
<gene>
    <name evidence="12" type="primary">ABSGL_09107.1 scaffold 10677</name>
</gene>
<keyword evidence="5" id="KW-0698">rRNA processing</keyword>
<dbReference type="Gene3D" id="2.40.50.140">
    <property type="entry name" value="Nucleic acid-binding proteins"/>
    <property type="match status" value="1"/>
</dbReference>
<dbReference type="GO" id="GO:0005730">
    <property type="term" value="C:nucleolus"/>
    <property type="evidence" value="ECO:0007669"/>
    <property type="project" value="UniProtKB-SubCell"/>
</dbReference>
<dbReference type="InterPro" id="IPR012340">
    <property type="entry name" value="NA-bd_OB-fold"/>
</dbReference>
<evidence type="ECO:0000256" key="2">
    <source>
        <dbReference type="ARBA" id="ARBA00004604"/>
    </source>
</evidence>
<comment type="similarity">
    <text evidence="3">Belongs to the RRP40 family.</text>
</comment>
<dbReference type="FunFam" id="3.30.1370.10:FF:000038">
    <property type="entry name" value="exosome complex component RRP40"/>
    <property type="match status" value="1"/>
</dbReference>
<name>A0A163MBV3_ABSGL</name>
<dbReference type="GO" id="GO:0034475">
    <property type="term" value="P:U4 snRNA 3'-end processing"/>
    <property type="evidence" value="ECO:0007669"/>
    <property type="project" value="TreeGrafter"/>
</dbReference>
<evidence type="ECO:0000256" key="8">
    <source>
        <dbReference type="ARBA" id="ARBA00023242"/>
    </source>
</evidence>